<protein>
    <recommendedName>
        <fullName evidence="4">Peptidase A2 domain-containing protein</fullName>
    </recommendedName>
</protein>
<evidence type="ECO:0008006" key="4">
    <source>
        <dbReference type="Google" id="ProtNLM"/>
    </source>
</evidence>
<name>A0A841KKI0_9GAMM</name>
<gene>
    <name evidence="2" type="ORF">HNQ86_001634</name>
</gene>
<keyword evidence="1" id="KW-0732">Signal</keyword>
<dbReference type="RefSeq" id="WP_235205260.1">
    <property type="nucleotide sequence ID" value="NZ_JACHET010000001.1"/>
</dbReference>
<evidence type="ECO:0000256" key="1">
    <source>
        <dbReference type="SAM" id="SignalP"/>
    </source>
</evidence>
<evidence type="ECO:0000313" key="3">
    <source>
        <dbReference type="Proteomes" id="UP000560000"/>
    </source>
</evidence>
<evidence type="ECO:0000313" key="2">
    <source>
        <dbReference type="EMBL" id="MBB6184289.1"/>
    </source>
</evidence>
<dbReference type="AlphaFoldDB" id="A0A841KKI0"/>
<feature type="chain" id="PRO_5032462182" description="Peptidase A2 domain-containing protein" evidence="1">
    <location>
        <begin position="19"/>
        <end position="345"/>
    </location>
</feature>
<accession>A0A841KKI0</accession>
<sequence length="345" mass="36869">MMSLLLLAALAGHGSAGASRYLMPTVYEAGHVYVDGTLRGGGHLKLLVDSGGAGGSGWYVVDAAAVRRLGLATASCTLGEAHLNVIRSVPFVPGKGWPASRHTPCDSAALVSTSIGRGTGVDGTLGAGYLPGHVWTFDYPGQRLWREAADWKPRSDAHRTTLGHVRNGHGWATGFPRLRIRVDGRPLDLLLDTGATGKPTAAGKRASHEPTTAQGIGVTSYIVSSVLERWHREHPDWRVVADGDDLFGPGHATRMIEVPEVDVAGWRVGPVWFTERADVNFHQGISQYTDRRVDGSAGANLFRHFVMTLDYPHGAAWFRCMRGCRPVPSHASASSVKASGGGRKS</sequence>
<reference evidence="2 3" key="1">
    <citation type="submission" date="2020-08" db="EMBL/GenBank/DDBJ databases">
        <title>Genomic Encyclopedia of Type Strains, Phase IV (KMG-IV): sequencing the most valuable type-strain genomes for metagenomic binning, comparative biology and taxonomic classification.</title>
        <authorList>
            <person name="Goeker M."/>
        </authorList>
    </citation>
    <scope>NUCLEOTIDE SEQUENCE [LARGE SCALE GENOMIC DNA]</scope>
    <source>
        <strain evidence="2 3">DSM 107085</strain>
    </source>
</reference>
<dbReference type="Proteomes" id="UP000560000">
    <property type="component" value="Unassembled WGS sequence"/>
</dbReference>
<proteinExistence type="predicted"/>
<feature type="signal peptide" evidence="1">
    <location>
        <begin position="1"/>
        <end position="18"/>
    </location>
</feature>
<organism evidence="2 3">
    <name type="scientific">Oleiagrimonas soli</name>
    <dbReference type="NCBI Taxonomy" id="1543381"/>
    <lineage>
        <taxon>Bacteria</taxon>
        <taxon>Pseudomonadati</taxon>
        <taxon>Pseudomonadota</taxon>
        <taxon>Gammaproteobacteria</taxon>
        <taxon>Lysobacterales</taxon>
        <taxon>Rhodanobacteraceae</taxon>
        <taxon>Oleiagrimonas</taxon>
    </lineage>
</organism>
<dbReference type="EMBL" id="JACHET010000001">
    <property type="protein sequence ID" value="MBB6184289.1"/>
    <property type="molecule type" value="Genomic_DNA"/>
</dbReference>
<comment type="caution">
    <text evidence="2">The sequence shown here is derived from an EMBL/GenBank/DDBJ whole genome shotgun (WGS) entry which is preliminary data.</text>
</comment>